<dbReference type="AlphaFoldDB" id="A0AAD8EQ02"/>
<feature type="transmembrane region" description="Helical" evidence="1">
    <location>
        <begin position="75"/>
        <end position="100"/>
    </location>
</feature>
<evidence type="ECO:0000313" key="3">
    <source>
        <dbReference type="Proteomes" id="UP001233999"/>
    </source>
</evidence>
<keyword evidence="1" id="KW-0812">Transmembrane</keyword>
<name>A0AAD8EQ02_DIPPU</name>
<dbReference type="Proteomes" id="UP001233999">
    <property type="component" value="Unassembled WGS sequence"/>
</dbReference>
<gene>
    <name evidence="2" type="ORF">L9F63_010964</name>
</gene>
<accession>A0AAD8EQ02</accession>
<keyword evidence="1" id="KW-1133">Transmembrane helix</keyword>
<comment type="caution">
    <text evidence="2">The sequence shown here is derived from an EMBL/GenBank/DDBJ whole genome shotgun (WGS) entry which is preliminary data.</text>
</comment>
<reference evidence="2" key="2">
    <citation type="submission" date="2023-05" db="EMBL/GenBank/DDBJ databases">
        <authorList>
            <person name="Fouks B."/>
        </authorList>
    </citation>
    <scope>NUCLEOTIDE SEQUENCE</scope>
    <source>
        <strain evidence="2">Stay&amp;Tobe</strain>
        <tissue evidence="2">Testes</tissue>
    </source>
</reference>
<dbReference type="EMBL" id="JASPKZ010001228">
    <property type="protein sequence ID" value="KAJ9598348.1"/>
    <property type="molecule type" value="Genomic_DNA"/>
</dbReference>
<protein>
    <submittedName>
        <fullName evidence="2">Uncharacterized protein</fullName>
    </submittedName>
</protein>
<feature type="non-terminal residue" evidence="2">
    <location>
        <position position="1"/>
    </location>
</feature>
<sequence>LSVCGLFFVVCAYVSTRLSFGWVSSLFFFFCCWIDIHLWCVFVLSSLQLGFLACRLGVLVSNSPPSDPLCLGRHFWFVVGILCYLSIHEVLSSLTCILSLERVSTISDYINRSREIWTRGQHSTQWNLPHAKCLYPSPGK</sequence>
<feature type="non-terminal residue" evidence="2">
    <location>
        <position position="140"/>
    </location>
</feature>
<reference evidence="2" key="1">
    <citation type="journal article" date="2023" name="IScience">
        <title>Live-bearing cockroach genome reveals convergent evolutionary mechanisms linked to viviparity in insects and beyond.</title>
        <authorList>
            <person name="Fouks B."/>
            <person name="Harrison M.C."/>
            <person name="Mikhailova A.A."/>
            <person name="Marchal E."/>
            <person name="English S."/>
            <person name="Carruthers M."/>
            <person name="Jennings E.C."/>
            <person name="Chiamaka E.L."/>
            <person name="Frigard R.A."/>
            <person name="Pippel M."/>
            <person name="Attardo G.M."/>
            <person name="Benoit J.B."/>
            <person name="Bornberg-Bauer E."/>
            <person name="Tobe S.S."/>
        </authorList>
    </citation>
    <scope>NUCLEOTIDE SEQUENCE</scope>
    <source>
        <strain evidence="2">Stay&amp;Tobe</strain>
    </source>
</reference>
<keyword evidence="3" id="KW-1185">Reference proteome</keyword>
<keyword evidence="1" id="KW-0472">Membrane</keyword>
<proteinExistence type="predicted"/>
<feature type="transmembrane region" description="Helical" evidence="1">
    <location>
        <begin position="38"/>
        <end position="60"/>
    </location>
</feature>
<evidence type="ECO:0000256" key="1">
    <source>
        <dbReference type="SAM" id="Phobius"/>
    </source>
</evidence>
<evidence type="ECO:0000313" key="2">
    <source>
        <dbReference type="EMBL" id="KAJ9598348.1"/>
    </source>
</evidence>
<organism evidence="2 3">
    <name type="scientific">Diploptera punctata</name>
    <name type="common">Pacific beetle cockroach</name>
    <dbReference type="NCBI Taxonomy" id="6984"/>
    <lineage>
        <taxon>Eukaryota</taxon>
        <taxon>Metazoa</taxon>
        <taxon>Ecdysozoa</taxon>
        <taxon>Arthropoda</taxon>
        <taxon>Hexapoda</taxon>
        <taxon>Insecta</taxon>
        <taxon>Pterygota</taxon>
        <taxon>Neoptera</taxon>
        <taxon>Polyneoptera</taxon>
        <taxon>Dictyoptera</taxon>
        <taxon>Blattodea</taxon>
        <taxon>Blaberoidea</taxon>
        <taxon>Blaberidae</taxon>
        <taxon>Diplopterinae</taxon>
        <taxon>Diploptera</taxon>
    </lineage>
</organism>
<feature type="transmembrane region" description="Helical" evidence="1">
    <location>
        <begin position="6"/>
        <end position="31"/>
    </location>
</feature>